<dbReference type="SUPFAM" id="SSF47954">
    <property type="entry name" value="Cyclin-like"/>
    <property type="match status" value="2"/>
</dbReference>
<dbReference type="Proteomes" id="UP000053599">
    <property type="component" value="Unassembled WGS sequence"/>
</dbReference>
<dbReference type="HOGENOM" id="CLU_022000_5_0_1"/>
<evidence type="ECO:0000313" key="2">
    <source>
        <dbReference type="Proteomes" id="UP000053599"/>
    </source>
</evidence>
<dbReference type="OrthoDB" id="10264655at2759"/>
<dbReference type="GO" id="GO:0016538">
    <property type="term" value="F:cyclin-dependent protein serine/threonine kinase regulator activity"/>
    <property type="evidence" value="ECO:0007669"/>
    <property type="project" value="InterPro"/>
</dbReference>
<proteinExistence type="predicted"/>
<dbReference type="GO" id="GO:0006357">
    <property type="term" value="P:regulation of transcription by RNA polymerase II"/>
    <property type="evidence" value="ECO:0007669"/>
    <property type="project" value="InterPro"/>
</dbReference>
<dbReference type="Gene3D" id="1.10.472.10">
    <property type="entry name" value="Cyclin-like"/>
    <property type="match status" value="2"/>
</dbReference>
<evidence type="ECO:0008006" key="3">
    <source>
        <dbReference type="Google" id="ProtNLM"/>
    </source>
</evidence>
<accession>A0A0D1YPR4</accession>
<protein>
    <recommendedName>
        <fullName evidence="3">Cyclin domain-containing protein</fullName>
    </recommendedName>
</protein>
<dbReference type="AlphaFoldDB" id="A0A0D1YPR4"/>
<name>A0A0D1YPR4_9EURO</name>
<sequence>MVASMAPVPALDSLSNSLASPEQLFAFKQVDDEKSQSLRFALYQIISAAGILLRLPQEIIAQAIVLLQRLEVVGHPQPAYDVREHCATCTFLAAKPSPTPISWRSLANVYAYLTSHASPLKFINPDGPPTDLHPEEYYVTEGTLQGDINHMVTAEGELLQSIGFDTRVVLPHGLALTYLQALGVSSATLARRVLEHLNAGLLSPQMLYLTHQPNALAVGAIYLAARELGVKLVEQNWWEVFDVDREDLGFLVMAFGSISNFAGAELEKWKMTGLRPIKPFARAPIRP</sequence>
<dbReference type="EMBL" id="KN846954">
    <property type="protein sequence ID" value="KIV76968.1"/>
    <property type="molecule type" value="Genomic_DNA"/>
</dbReference>
<evidence type="ECO:0000313" key="1">
    <source>
        <dbReference type="EMBL" id="KIV76968.1"/>
    </source>
</evidence>
<dbReference type="PANTHER" id="PTHR10026">
    <property type="entry name" value="CYCLIN"/>
    <property type="match status" value="1"/>
</dbReference>
<dbReference type="STRING" id="1016849.A0A0D1YPR4"/>
<dbReference type="InterPro" id="IPR036915">
    <property type="entry name" value="Cyclin-like_sf"/>
</dbReference>
<reference evidence="1 2" key="1">
    <citation type="submission" date="2015-01" db="EMBL/GenBank/DDBJ databases">
        <title>The Genome Sequence of Exophiala sideris CBS121828.</title>
        <authorList>
            <consortium name="The Broad Institute Genomics Platform"/>
            <person name="Cuomo C."/>
            <person name="de Hoog S."/>
            <person name="Gorbushina A."/>
            <person name="Stielow B."/>
            <person name="Teixiera M."/>
            <person name="Abouelleil A."/>
            <person name="Chapman S.B."/>
            <person name="Priest M."/>
            <person name="Young S.K."/>
            <person name="Wortman J."/>
            <person name="Nusbaum C."/>
            <person name="Birren B."/>
        </authorList>
    </citation>
    <scope>NUCLEOTIDE SEQUENCE [LARGE SCALE GENOMIC DNA]</scope>
    <source>
        <strain evidence="1 2">CBS 121828</strain>
    </source>
</reference>
<dbReference type="InterPro" id="IPR043198">
    <property type="entry name" value="Cyclin/Ssn8"/>
</dbReference>
<organism evidence="1 2">
    <name type="scientific">Exophiala sideris</name>
    <dbReference type="NCBI Taxonomy" id="1016849"/>
    <lineage>
        <taxon>Eukaryota</taxon>
        <taxon>Fungi</taxon>
        <taxon>Dikarya</taxon>
        <taxon>Ascomycota</taxon>
        <taxon>Pezizomycotina</taxon>
        <taxon>Eurotiomycetes</taxon>
        <taxon>Chaetothyriomycetidae</taxon>
        <taxon>Chaetothyriales</taxon>
        <taxon>Herpotrichiellaceae</taxon>
        <taxon>Exophiala</taxon>
    </lineage>
</organism>
<gene>
    <name evidence="1" type="ORF">PV11_08812</name>
</gene>